<dbReference type="PaxDb" id="65489-OBART09G00790.1"/>
<keyword evidence="9" id="KW-1185">Reference proteome</keyword>
<dbReference type="Gramene" id="OBART09G00790.1">
    <property type="protein sequence ID" value="OBART09G00790.1"/>
    <property type="gene ID" value="OBART09G00790"/>
</dbReference>
<organism evidence="8">
    <name type="scientific">Oryza barthii</name>
    <dbReference type="NCBI Taxonomy" id="65489"/>
    <lineage>
        <taxon>Eukaryota</taxon>
        <taxon>Viridiplantae</taxon>
        <taxon>Streptophyta</taxon>
        <taxon>Embryophyta</taxon>
        <taxon>Tracheophyta</taxon>
        <taxon>Spermatophyta</taxon>
        <taxon>Magnoliopsida</taxon>
        <taxon>Liliopsida</taxon>
        <taxon>Poales</taxon>
        <taxon>Poaceae</taxon>
        <taxon>BOP clade</taxon>
        <taxon>Oryzoideae</taxon>
        <taxon>Oryzeae</taxon>
        <taxon>Oryzinae</taxon>
        <taxon>Oryza</taxon>
    </lineage>
</organism>
<keyword evidence="4" id="KW-0804">Transcription</keyword>
<reference evidence="8" key="1">
    <citation type="journal article" date="2009" name="Rice">
        <title>De Novo Next Generation Sequencing of Plant Genomes.</title>
        <authorList>
            <person name="Rounsley S."/>
            <person name="Marri P.R."/>
            <person name="Yu Y."/>
            <person name="He R."/>
            <person name="Sisneros N."/>
            <person name="Goicoechea J.L."/>
            <person name="Lee S.J."/>
            <person name="Angelova A."/>
            <person name="Kudrna D."/>
            <person name="Luo M."/>
            <person name="Affourtit J."/>
            <person name="Desany B."/>
            <person name="Knight J."/>
            <person name="Niazi F."/>
            <person name="Egholm M."/>
            <person name="Wing R.A."/>
        </authorList>
    </citation>
    <scope>NUCLEOTIDE SEQUENCE [LARGE SCALE GENOMIC DNA]</scope>
    <source>
        <strain evidence="8">cv. IRGC 105608</strain>
    </source>
</reference>
<feature type="domain" description="MADS-box" evidence="7">
    <location>
        <begin position="6"/>
        <end position="49"/>
    </location>
</feature>
<dbReference type="SUPFAM" id="SSF55455">
    <property type="entry name" value="SRF-like"/>
    <property type="match status" value="1"/>
</dbReference>
<evidence type="ECO:0000256" key="2">
    <source>
        <dbReference type="ARBA" id="ARBA00023015"/>
    </source>
</evidence>
<evidence type="ECO:0000256" key="6">
    <source>
        <dbReference type="SAM" id="Coils"/>
    </source>
</evidence>
<name>A0A0D3H3N1_9ORYZ</name>
<evidence type="ECO:0000259" key="7">
    <source>
        <dbReference type="PROSITE" id="PS50066"/>
    </source>
</evidence>
<dbReference type="eggNOG" id="KOG0014">
    <property type="taxonomic scope" value="Eukaryota"/>
</dbReference>
<reference evidence="8" key="2">
    <citation type="submission" date="2015-03" db="UniProtKB">
        <authorList>
            <consortium name="EnsemblPlants"/>
        </authorList>
    </citation>
    <scope>IDENTIFICATION</scope>
</reference>
<evidence type="ECO:0000256" key="4">
    <source>
        <dbReference type="ARBA" id="ARBA00023163"/>
    </source>
</evidence>
<feature type="coiled-coil region" evidence="6">
    <location>
        <begin position="88"/>
        <end position="122"/>
    </location>
</feature>
<dbReference type="GO" id="GO:0046983">
    <property type="term" value="F:protein dimerization activity"/>
    <property type="evidence" value="ECO:0007669"/>
    <property type="project" value="InterPro"/>
</dbReference>
<dbReference type="Pfam" id="PF00319">
    <property type="entry name" value="SRF-TF"/>
    <property type="match status" value="1"/>
</dbReference>
<keyword evidence="5" id="KW-0539">Nucleus</keyword>
<sequence length="185" mass="20165">MVASRRKMESEEARKVCFSKRRADLFKMASELSVHFNADVAAVVFSPAGNRAYSIGDPSVMDRFLSSLPAPAPPAETEPEPEVDWSVMEELSRQCGQLQAMVDAHKARLEKAEEKLRESGAAAWMMDLEAEVGRMAPEDVLAMVTKLAVLRDGVAERAHEMLREALLAVAAPTPTTPTTPPPAGF</sequence>
<evidence type="ECO:0000256" key="5">
    <source>
        <dbReference type="ARBA" id="ARBA00023242"/>
    </source>
</evidence>
<keyword evidence="2" id="KW-0805">Transcription regulation</keyword>
<dbReference type="Proteomes" id="UP000026960">
    <property type="component" value="Chromosome 9"/>
</dbReference>
<comment type="subcellular location">
    <subcellularLocation>
        <location evidence="1">Nucleus</location>
    </subcellularLocation>
</comment>
<dbReference type="GO" id="GO:0000981">
    <property type="term" value="F:DNA-binding transcription factor activity, RNA polymerase II-specific"/>
    <property type="evidence" value="ECO:0007669"/>
    <property type="project" value="TreeGrafter"/>
</dbReference>
<protein>
    <recommendedName>
        <fullName evidence="7">MADS-box domain-containing protein</fullName>
    </recommendedName>
</protein>
<dbReference type="InterPro" id="IPR036879">
    <property type="entry name" value="TF_MADSbox_sf"/>
</dbReference>
<proteinExistence type="predicted"/>
<dbReference type="SMART" id="SM00432">
    <property type="entry name" value="MADS"/>
    <property type="match status" value="1"/>
</dbReference>
<dbReference type="GO" id="GO:0000978">
    <property type="term" value="F:RNA polymerase II cis-regulatory region sequence-specific DNA binding"/>
    <property type="evidence" value="ECO:0007669"/>
    <property type="project" value="TreeGrafter"/>
</dbReference>
<accession>A0A0D3H3N1</accession>
<evidence type="ECO:0000256" key="1">
    <source>
        <dbReference type="ARBA" id="ARBA00004123"/>
    </source>
</evidence>
<dbReference type="PANTHER" id="PTHR11945">
    <property type="entry name" value="MADS BOX PROTEIN"/>
    <property type="match status" value="1"/>
</dbReference>
<evidence type="ECO:0000256" key="3">
    <source>
        <dbReference type="ARBA" id="ARBA00023125"/>
    </source>
</evidence>
<evidence type="ECO:0000313" key="8">
    <source>
        <dbReference type="EnsemblPlants" id="OBART09G00790.1"/>
    </source>
</evidence>
<evidence type="ECO:0000313" key="9">
    <source>
        <dbReference type="Proteomes" id="UP000026960"/>
    </source>
</evidence>
<dbReference type="PANTHER" id="PTHR11945:SF629">
    <property type="entry name" value="OS02G0164450 PROTEIN"/>
    <property type="match status" value="1"/>
</dbReference>
<dbReference type="InterPro" id="IPR002100">
    <property type="entry name" value="TF_MADSbox"/>
</dbReference>
<dbReference type="PROSITE" id="PS50066">
    <property type="entry name" value="MADS_BOX_2"/>
    <property type="match status" value="1"/>
</dbReference>
<dbReference type="GO" id="GO:0005634">
    <property type="term" value="C:nucleus"/>
    <property type="evidence" value="ECO:0007669"/>
    <property type="project" value="UniProtKB-SubCell"/>
</dbReference>
<dbReference type="HOGENOM" id="CLU_053053_5_0_1"/>
<dbReference type="AlphaFoldDB" id="A0A0D3H3N1"/>
<keyword evidence="3" id="KW-0238">DNA-binding</keyword>
<dbReference type="EnsemblPlants" id="OBART09G00790.1">
    <property type="protein sequence ID" value="OBART09G00790.1"/>
    <property type="gene ID" value="OBART09G00790"/>
</dbReference>
<dbReference type="Gene3D" id="3.40.1810.10">
    <property type="entry name" value="Transcription factor, MADS-box"/>
    <property type="match status" value="1"/>
</dbReference>
<keyword evidence="6" id="KW-0175">Coiled coil</keyword>
<dbReference type="STRING" id="65489.A0A0D3H3N1"/>